<evidence type="ECO:0000313" key="2">
    <source>
        <dbReference type="EMBL" id="EUC48362.1"/>
    </source>
</evidence>
<keyword evidence="3" id="KW-1185">Reference proteome</keyword>
<dbReference type="RefSeq" id="XP_007685125.1">
    <property type="nucleotide sequence ID" value="XM_007686935.1"/>
</dbReference>
<evidence type="ECO:0000256" key="1">
    <source>
        <dbReference type="SAM" id="MobiDB-lite"/>
    </source>
</evidence>
<dbReference type="KEGG" id="bor:COCMIDRAFT_23904"/>
<sequence length="320" mass="34271">MPNLPLAIALHATDICHLQKGPIDLRWMDGWVDGVGCGHGRGCEPVAGLPGPQGGGVVISISGVVAGFPVEFGQAVGDVYYALMQGQTPEPCSGYGSSSSSSSDGGGSGSGSSNGSSSSSSSSSSIISNTTTATTTIPSNHPPHHRHRHPHQYHQNIAGDNALSCQCRLSHVATRRAWAVARRKRLFGLPNARSRSSSASSVLPRHTHTSPAPRMLVRLRRTTVDAFQPPAWLSAAAAAVCRLSCLVLRDMYHSVFQSSGTWLPLRHSHCLLFQHAVMTASIRARADGALPTRTTCYYYYDDDDDDWRRGSRRVEDIDAS</sequence>
<feature type="compositionally biased region" description="Low complexity" evidence="1">
    <location>
        <begin position="113"/>
        <end position="136"/>
    </location>
</feature>
<reference evidence="2 3" key="1">
    <citation type="journal article" date="2013" name="PLoS Genet.">
        <title>Comparative genome structure, secondary metabolite, and effector coding capacity across Cochliobolus pathogens.</title>
        <authorList>
            <person name="Condon B.J."/>
            <person name="Leng Y."/>
            <person name="Wu D."/>
            <person name="Bushley K.E."/>
            <person name="Ohm R.A."/>
            <person name="Otillar R."/>
            <person name="Martin J."/>
            <person name="Schackwitz W."/>
            <person name="Grimwood J."/>
            <person name="MohdZainudin N."/>
            <person name="Xue C."/>
            <person name="Wang R."/>
            <person name="Manning V.A."/>
            <person name="Dhillon B."/>
            <person name="Tu Z.J."/>
            <person name="Steffenson B.J."/>
            <person name="Salamov A."/>
            <person name="Sun H."/>
            <person name="Lowry S."/>
            <person name="LaButti K."/>
            <person name="Han J."/>
            <person name="Copeland A."/>
            <person name="Lindquist E."/>
            <person name="Barry K."/>
            <person name="Schmutz J."/>
            <person name="Baker S.E."/>
            <person name="Ciuffetti L.M."/>
            <person name="Grigoriev I.V."/>
            <person name="Zhong S."/>
            <person name="Turgeon B.G."/>
        </authorList>
    </citation>
    <scope>NUCLEOTIDE SEQUENCE [LARGE SCALE GENOMIC DNA]</scope>
    <source>
        <strain evidence="2 3">ATCC 44560</strain>
    </source>
</reference>
<proteinExistence type="predicted"/>
<feature type="compositionally biased region" description="Basic residues" evidence="1">
    <location>
        <begin position="142"/>
        <end position="151"/>
    </location>
</feature>
<dbReference type="Proteomes" id="UP000054032">
    <property type="component" value="Unassembled WGS sequence"/>
</dbReference>
<name>W6Z9F9_COCMI</name>
<dbReference type="GeneID" id="19120512"/>
<feature type="compositionally biased region" description="Low complexity" evidence="1">
    <location>
        <begin position="93"/>
        <end position="103"/>
    </location>
</feature>
<dbReference type="HOGENOM" id="CLU_868743_0_0_1"/>
<gene>
    <name evidence="2" type="ORF">COCMIDRAFT_23904</name>
</gene>
<accession>W6Z9F9</accession>
<feature type="region of interest" description="Disordered" evidence="1">
    <location>
        <begin position="92"/>
        <end position="151"/>
    </location>
</feature>
<organism evidence="2 3">
    <name type="scientific">Bipolaris oryzae ATCC 44560</name>
    <dbReference type="NCBI Taxonomy" id="930090"/>
    <lineage>
        <taxon>Eukaryota</taxon>
        <taxon>Fungi</taxon>
        <taxon>Dikarya</taxon>
        <taxon>Ascomycota</taxon>
        <taxon>Pezizomycotina</taxon>
        <taxon>Dothideomycetes</taxon>
        <taxon>Pleosporomycetidae</taxon>
        <taxon>Pleosporales</taxon>
        <taxon>Pleosporineae</taxon>
        <taxon>Pleosporaceae</taxon>
        <taxon>Bipolaris</taxon>
    </lineage>
</organism>
<dbReference type="EMBL" id="KI963942">
    <property type="protein sequence ID" value="EUC48362.1"/>
    <property type="molecule type" value="Genomic_DNA"/>
</dbReference>
<protein>
    <submittedName>
        <fullName evidence="2">Uncharacterized protein</fullName>
    </submittedName>
</protein>
<evidence type="ECO:0000313" key="3">
    <source>
        <dbReference type="Proteomes" id="UP000054032"/>
    </source>
</evidence>
<dbReference type="AlphaFoldDB" id="W6Z9F9"/>